<organism evidence="1 2">
    <name type="scientific">Pseudoneurospora amorphoporcata</name>
    <dbReference type="NCBI Taxonomy" id="241081"/>
    <lineage>
        <taxon>Eukaryota</taxon>
        <taxon>Fungi</taxon>
        <taxon>Dikarya</taxon>
        <taxon>Ascomycota</taxon>
        <taxon>Pezizomycotina</taxon>
        <taxon>Sordariomycetes</taxon>
        <taxon>Sordariomycetidae</taxon>
        <taxon>Sordariales</taxon>
        <taxon>Sordariaceae</taxon>
        <taxon>Pseudoneurospora</taxon>
    </lineage>
</organism>
<proteinExistence type="predicted"/>
<dbReference type="Proteomes" id="UP001303222">
    <property type="component" value="Unassembled WGS sequence"/>
</dbReference>
<reference evidence="1" key="2">
    <citation type="submission" date="2023-06" db="EMBL/GenBank/DDBJ databases">
        <authorList>
            <consortium name="Lawrence Berkeley National Laboratory"/>
            <person name="Mondo S.J."/>
            <person name="Hensen N."/>
            <person name="Bonometti L."/>
            <person name="Westerberg I."/>
            <person name="Brannstrom I.O."/>
            <person name="Guillou S."/>
            <person name="Cros-Aarteil S."/>
            <person name="Calhoun S."/>
            <person name="Haridas S."/>
            <person name="Kuo A."/>
            <person name="Pangilinan J."/>
            <person name="Riley R."/>
            <person name="Labutti K."/>
            <person name="Andreopoulos B."/>
            <person name="Lipzen A."/>
            <person name="Chen C."/>
            <person name="Yanf M."/>
            <person name="Daum C."/>
            <person name="Ng V."/>
            <person name="Clum A."/>
            <person name="Steindorff A."/>
            <person name="Ohm R."/>
            <person name="Martin F."/>
            <person name="Silar P."/>
            <person name="Natvig D."/>
            <person name="Lalanne C."/>
            <person name="Gautier V."/>
            <person name="Ament-Velasquez S.L."/>
            <person name="Kruys A."/>
            <person name="Hutchinson M.I."/>
            <person name="Powell A.J."/>
            <person name="Barry K."/>
            <person name="Miller A.N."/>
            <person name="Grigoriev I.V."/>
            <person name="Debuchy R."/>
            <person name="Gladieux P."/>
            <person name="Thoren M.H."/>
            <person name="Johannesson H."/>
        </authorList>
    </citation>
    <scope>NUCLEOTIDE SEQUENCE</scope>
    <source>
        <strain evidence="1">CBS 626.80</strain>
    </source>
</reference>
<evidence type="ECO:0000313" key="2">
    <source>
        <dbReference type="Proteomes" id="UP001303222"/>
    </source>
</evidence>
<reference evidence="1" key="1">
    <citation type="journal article" date="2023" name="Mol. Phylogenet. Evol.">
        <title>Genome-scale phylogeny and comparative genomics of the fungal order Sordariales.</title>
        <authorList>
            <person name="Hensen N."/>
            <person name="Bonometti L."/>
            <person name="Westerberg I."/>
            <person name="Brannstrom I.O."/>
            <person name="Guillou S."/>
            <person name="Cros-Aarteil S."/>
            <person name="Calhoun S."/>
            <person name="Haridas S."/>
            <person name="Kuo A."/>
            <person name="Mondo S."/>
            <person name="Pangilinan J."/>
            <person name="Riley R."/>
            <person name="LaButti K."/>
            <person name="Andreopoulos B."/>
            <person name="Lipzen A."/>
            <person name="Chen C."/>
            <person name="Yan M."/>
            <person name="Daum C."/>
            <person name="Ng V."/>
            <person name="Clum A."/>
            <person name="Steindorff A."/>
            <person name="Ohm R.A."/>
            <person name="Martin F."/>
            <person name="Silar P."/>
            <person name="Natvig D.O."/>
            <person name="Lalanne C."/>
            <person name="Gautier V."/>
            <person name="Ament-Velasquez S.L."/>
            <person name="Kruys A."/>
            <person name="Hutchinson M.I."/>
            <person name="Powell A.J."/>
            <person name="Barry K."/>
            <person name="Miller A.N."/>
            <person name="Grigoriev I.V."/>
            <person name="Debuchy R."/>
            <person name="Gladieux P."/>
            <person name="Hiltunen Thoren M."/>
            <person name="Johannesson H."/>
        </authorList>
    </citation>
    <scope>NUCLEOTIDE SEQUENCE</scope>
    <source>
        <strain evidence="1">CBS 626.80</strain>
    </source>
</reference>
<evidence type="ECO:0000313" key="1">
    <source>
        <dbReference type="EMBL" id="KAK3948860.1"/>
    </source>
</evidence>
<dbReference type="AlphaFoldDB" id="A0AAN6SCS4"/>
<gene>
    <name evidence="1" type="ORF">QBC32DRAFT_244876</name>
</gene>
<accession>A0AAN6SCS4</accession>
<sequence>MHSTPPLPLLLEHLILGVPRTESRSDRYTQTGRCIFLFLELPWNIDTNDACFVVRQRLENEGARSTCAHNLASVICGRHGVSAGLVSPNPQP</sequence>
<keyword evidence="2" id="KW-1185">Reference proteome</keyword>
<protein>
    <submittedName>
        <fullName evidence="1">Uncharacterized protein</fullName>
    </submittedName>
</protein>
<comment type="caution">
    <text evidence="1">The sequence shown here is derived from an EMBL/GenBank/DDBJ whole genome shotgun (WGS) entry which is preliminary data.</text>
</comment>
<dbReference type="EMBL" id="MU859240">
    <property type="protein sequence ID" value="KAK3948860.1"/>
    <property type="molecule type" value="Genomic_DNA"/>
</dbReference>
<name>A0AAN6SCS4_9PEZI</name>